<dbReference type="InterPro" id="IPR008651">
    <property type="entry name" value="Uncharacterised_HicB"/>
</dbReference>
<dbReference type="InterPro" id="IPR031807">
    <property type="entry name" value="HicB-like"/>
</dbReference>
<dbReference type="InterPro" id="IPR035069">
    <property type="entry name" value="TTHA1013/TTHA0281-like"/>
</dbReference>
<evidence type="ECO:0000259" key="1">
    <source>
        <dbReference type="Pfam" id="PF15919"/>
    </source>
</evidence>
<organism evidence="2 3">
    <name type="scientific">Desulfofundulus thermosubterraneus DSM 16057</name>
    <dbReference type="NCBI Taxonomy" id="1121432"/>
    <lineage>
        <taxon>Bacteria</taxon>
        <taxon>Bacillati</taxon>
        <taxon>Bacillota</taxon>
        <taxon>Clostridia</taxon>
        <taxon>Eubacteriales</taxon>
        <taxon>Peptococcaceae</taxon>
        <taxon>Desulfofundulus</taxon>
    </lineage>
</organism>
<dbReference type="GO" id="GO:0006355">
    <property type="term" value="P:regulation of DNA-templated transcription"/>
    <property type="evidence" value="ECO:0007669"/>
    <property type="project" value="InterPro"/>
</dbReference>
<dbReference type="InterPro" id="IPR013321">
    <property type="entry name" value="Arc_rbn_hlx_hlx"/>
</dbReference>
<proteinExistence type="predicted"/>
<keyword evidence="3" id="KW-1185">Reference proteome</keyword>
<reference evidence="3" key="1">
    <citation type="submission" date="2016-11" db="EMBL/GenBank/DDBJ databases">
        <authorList>
            <person name="Varghese N."/>
            <person name="Submissions S."/>
        </authorList>
    </citation>
    <scope>NUCLEOTIDE SEQUENCE [LARGE SCALE GENOMIC DNA]</scope>
    <source>
        <strain evidence="3">DSM 16057</strain>
    </source>
</reference>
<dbReference type="InterPro" id="IPR010985">
    <property type="entry name" value="Ribbon_hlx_hlx"/>
</dbReference>
<dbReference type="RefSeq" id="WP_072869173.1">
    <property type="nucleotide sequence ID" value="NZ_FQZM01000021.1"/>
</dbReference>
<feature type="domain" description="HicB-like antitoxin of toxin-antitoxin system" evidence="1">
    <location>
        <begin position="13"/>
        <end position="71"/>
    </location>
</feature>
<dbReference type="SUPFAM" id="SSF143100">
    <property type="entry name" value="TTHA1013/TTHA0281-like"/>
    <property type="match status" value="1"/>
</dbReference>
<dbReference type="Pfam" id="PF05534">
    <property type="entry name" value="HicB"/>
    <property type="match status" value="1"/>
</dbReference>
<dbReference type="Gene3D" id="1.10.1220.10">
    <property type="entry name" value="Met repressor-like"/>
    <property type="match status" value="1"/>
</dbReference>
<accession>A0A1M6H3H6</accession>
<dbReference type="InterPro" id="IPR051404">
    <property type="entry name" value="TA_system_antitoxin"/>
</dbReference>
<dbReference type="PANTHER" id="PTHR34504">
    <property type="entry name" value="ANTITOXIN HICB"/>
    <property type="match status" value="1"/>
</dbReference>
<evidence type="ECO:0000313" key="2">
    <source>
        <dbReference type="EMBL" id="SHJ16797.1"/>
    </source>
</evidence>
<dbReference type="Proteomes" id="UP000184529">
    <property type="component" value="Unassembled WGS sequence"/>
</dbReference>
<dbReference type="EMBL" id="FQZM01000021">
    <property type="protein sequence ID" value="SHJ16797.1"/>
    <property type="molecule type" value="Genomic_DNA"/>
</dbReference>
<dbReference type="AlphaFoldDB" id="A0A1M6H3H6"/>
<gene>
    <name evidence="2" type="ORF">SAMN02745219_01912</name>
</gene>
<protein>
    <submittedName>
        <fullName evidence="2">Antitoxin HicB</fullName>
    </submittedName>
</protein>
<dbReference type="Gene3D" id="3.30.160.250">
    <property type="match status" value="1"/>
</dbReference>
<dbReference type="SUPFAM" id="SSF47598">
    <property type="entry name" value="Ribbon-helix-helix"/>
    <property type="match status" value="1"/>
</dbReference>
<evidence type="ECO:0000313" key="3">
    <source>
        <dbReference type="Proteomes" id="UP000184529"/>
    </source>
</evidence>
<dbReference type="Pfam" id="PF15919">
    <property type="entry name" value="HicB_lk_antitox"/>
    <property type="match status" value="1"/>
</dbReference>
<dbReference type="STRING" id="1121432.SAMN02745219_01912"/>
<dbReference type="PANTHER" id="PTHR34504:SF2">
    <property type="entry name" value="UPF0150 PROTEIN SSL0259"/>
    <property type="match status" value="1"/>
</dbReference>
<name>A0A1M6H3H6_9FIRM</name>
<dbReference type="OrthoDB" id="5419659at2"/>
<sequence>MEKNFEYYINLPYKVVIYPSPEGGYAVEIPELPGCISQGETLQEALEMIEDAKQCWIADALEKGDPIPEPVDENYSGRILVRAPKSLHRALTEKARAEGVSLNQYIVYQLARAVGWTEQRS</sequence>